<sequence length="86" mass="9590">MRKVAKANIAYTLTYQPWPIVLDWAKRVNTSWESHNVADLCTDAAGNLTNSGTLVAKMLLTCAQTQTRLTVAWDRPVLSPLATYPR</sequence>
<dbReference type="Proteomes" id="UP000828390">
    <property type="component" value="Unassembled WGS sequence"/>
</dbReference>
<name>A0A9D4RIX2_DREPO</name>
<reference evidence="1" key="1">
    <citation type="journal article" date="2019" name="bioRxiv">
        <title>The Genome of the Zebra Mussel, Dreissena polymorpha: A Resource for Invasive Species Research.</title>
        <authorList>
            <person name="McCartney M.A."/>
            <person name="Auch B."/>
            <person name="Kono T."/>
            <person name="Mallez S."/>
            <person name="Zhang Y."/>
            <person name="Obille A."/>
            <person name="Becker A."/>
            <person name="Abrahante J.E."/>
            <person name="Garbe J."/>
            <person name="Badalamenti J.P."/>
            <person name="Herman A."/>
            <person name="Mangelson H."/>
            <person name="Liachko I."/>
            <person name="Sullivan S."/>
            <person name="Sone E.D."/>
            <person name="Koren S."/>
            <person name="Silverstein K.A.T."/>
            <person name="Beckman K.B."/>
            <person name="Gohl D.M."/>
        </authorList>
    </citation>
    <scope>NUCLEOTIDE SEQUENCE</scope>
    <source>
        <strain evidence="1">Duluth1</strain>
        <tissue evidence="1">Whole animal</tissue>
    </source>
</reference>
<proteinExistence type="predicted"/>
<dbReference type="AlphaFoldDB" id="A0A9D4RIX2"/>
<comment type="caution">
    <text evidence="1">The sequence shown here is derived from an EMBL/GenBank/DDBJ whole genome shotgun (WGS) entry which is preliminary data.</text>
</comment>
<accession>A0A9D4RIX2</accession>
<protein>
    <submittedName>
        <fullName evidence="1">Uncharacterized protein</fullName>
    </submittedName>
</protein>
<dbReference type="EMBL" id="JAIWYP010000002">
    <property type="protein sequence ID" value="KAH3867915.1"/>
    <property type="molecule type" value="Genomic_DNA"/>
</dbReference>
<evidence type="ECO:0000313" key="2">
    <source>
        <dbReference type="Proteomes" id="UP000828390"/>
    </source>
</evidence>
<organism evidence="1 2">
    <name type="scientific">Dreissena polymorpha</name>
    <name type="common">Zebra mussel</name>
    <name type="synonym">Mytilus polymorpha</name>
    <dbReference type="NCBI Taxonomy" id="45954"/>
    <lineage>
        <taxon>Eukaryota</taxon>
        <taxon>Metazoa</taxon>
        <taxon>Spiralia</taxon>
        <taxon>Lophotrochozoa</taxon>
        <taxon>Mollusca</taxon>
        <taxon>Bivalvia</taxon>
        <taxon>Autobranchia</taxon>
        <taxon>Heteroconchia</taxon>
        <taxon>Euheterodonta</taxon>
        <taxon>Imparidentia</taxon>
        <taxon>Neoheterodontei</taxon>
        <taxon>Myida</taxon>
        <taxon>Dreissenoidea</taxon>
        <taxon>Dreissenidae</taxon>
        <taxon>Dreissena</taxon>
    </lineage>
</organism>
<evidence type="ECO:0000313" key="1">
    <source>
        <dbReference type="EMBL" id="KAH3867915.1"/>
    </source>
</evidence>
<reference evidence="1" key="2">
    <citation type="submission" date="2020-11" db="EMBL/GenBank/DDBJ databases">
        <authorList>
            <person name="McCartney M.A."/>
            <person name="Auch B."/>
            <person name="Kono T."/>
            <person name="Mallez S."/>
            <person name="Becker A."/>
            <person name="Gohl D.M."/>
            <person name="Silverstein K.A.T."/>
            <person name="Koren S."/>
            <person name="Bechman K.B."/>
            <person name="Herman A."/>
            <person name="Abrahante J.E."/>
            <person name="Garbe J."/>
        </authorList>
    </citation>
    <scope>NUCLEOTIDE SEQUENCE</scope>
    <source>
        <strain evidence="1">Duluth1</strain>
        <tissue evidence="1">Whole animal</tissue>
    </source>
</reference>
<gene>
    <name evidence="1" type="ORF">DPMN_031052</name>
</gene>
<keyword evidence="2" id="KW-1185">Reference proteome</keyword>